<keyword evidence="6 7" id="KW-0645">Protease</keyword>
<dbReference type="InterPro" id="IPR034035">
    <property type="entry name" value="Astacin-like_dom"/>
</dbReference>
<dbReference type="PROSITE" id="PS51864">
    <property type="entry name" value="ASTACIN"/>
    <property type="match status" value="1"/>
</dbReference>
<reference evidence="9" key="1">
    <citation type="journal article" date="2008" name="Nat. Genet.">
        <title>The Pristionchus pacificus genome provides a unique perspective on nematode lifestyle and parasitism.</title>
        <authorList>
            <person name="Dieterich C."/>
            <person name="Clifton S.W."/>
            <person name="Schuster L.N."/>
            <person name="Chinwalla A."/>
            <person name="Delehaunty K."/>
            <person name="Dinkelacker I."/>
            <person name="Fulton L."/>
            <person name="Fulton R."/>
            <person name="Godfrey J."/>
            <person name="Minx P."/>
            <person name="Mitreva M."/>
            <person name="Roeseler W."/>
            <person name="Tian H."/>
            <person name="Witte H."/>
            <person name="Yang S.P."/>
            <person name="Wilson R.K."/>
            <person name="Sommer R.J."/>
        </authorList>
    </citation>
    <scope>NUCLEOTIDE SEQUENCE [LARGE SCALE GENOMIC DNA]</scope>
    <source>
        <strain evidence="9">PS312</strain>
    </source>
</reference>
<dbReference type="GO" id="GO:0005615">
    <property type="term" value="C:extracellular space"/>
    <property type="evidence" value="ECO:0000318"/>
    <property type="project" value="GO_Central"/>
</dbReference>
<organism evidence="8 9">
    <name type="scientific">Pristionchus pacificus</name>
    <name type="common">Parasitic nematode worm</name>
    <dbReference type="NCBI Taxonomy" id="54126"/>
    <lineage>
        <taxon>Eukaryota</taxon>
        <taxon>Metazoa</taxon>
        <taxon>Ecdysozoa</taxon>
        <taxon>Nematoda</taxon>
        <taxon>Chromadorea</taxon>
        <taxon>Rhabditida</taxon>
        <taxon>Rhabditina</taxon>
        <taxon>Diplogasteromorpha</taxon>
        <taxon>Diplogasteroidea</taxon>
        <taxon>Neodiplogasteridae</taxon>
        <taxon>Pristionchus</taxon>
    </lineage>
</organism>
<dbReference type="InterPro" id="IPR000742">
    <property type="entry name" value="EGF"/>
</dbReference>
<feature type="binding site" evidence="6">
    <location>
        <position position="252"/>
    </location>
    <ligand>
        <name>Zn(2+)</name>
        <dbReference type="ChEBI" id="CHEBI:29105"/>
        <note>catalytic</note>
    </ligand>
</feature>
<feature type="active site" evidence="6">
    <location>
        <position position="243"/>
    </location>
</feature>
<evidence type="ECO:0000256" key="7">
    <source>
        <dbReference type="RuleBase" id="RU361183"/>
    </source>
</evidence>
<evidence type="ECO:0000313" key="9">
    <source>
        <dbReference type="Proteomes" id="UP000005239"/>
    </source>
</evidence>
<comment type="cofactor">
    <cofactor evidence="6 7">
        <name>Zn(2+)</name>
        <dbReference type="ChEBI" id="CHEBI:29105"/>
    </cofactor>
    <text evidence="6 7">Binds 1 zinc ion per subunit.</text>
</comment>
<dbReference type="InterPro" id="IPR035914">
    <property type="entry name" value="Sperma_CUB_dom_sf"/>
</dbReference>
<accession>A0A8R1U552</accession>
<dbReference type="CDD" id="cd04280">
    <property type="entry name" value="ZnMc_astacin_like"/>
    <property type="match status" value="1"/>
</dbReference>
<dbReference type="SMART" id="SM00235">
    <property type="entry name" value="ZnMc"/>
    <property type="match status" value="1"/>
</dbReference>
<dbReference type="PANTHER" id="PTHR10127:SF793">
    <property type="entry name" value="ZINC METALLOPROTEINASE NAS-31"/>
    <property type="match status" value="1"/>
</dbReference>
<accession>A0A2A6BXR0</accession>
<evidence type="ECO:0000256" key="6">
    <source>
        <dbReference type="PROSITE-ProRule" id="PRU01211"/>
    </source>
</evidence>
<gene>
    <name evidence="8" type="primary">WBGene00095509</name>
</gene>
<reference evidence="8" key="2">
    <citation type="submission" date="2022-06" db="UniProtKB">
        <authorList>
            <consortium name="EnsemblMetazoa"/>
        </authorList>
    </citation>
    <scope>IDENTIFICATION</scope>
    <source>
        <strain evidence="8">PS312</strain>
    </source>
</reference>
<proteinExistence type="predicted"/>
<dbReference type="GO" id="GO:0008270">
    <property type="term" value="F:zinc ion binding"/>
    <property type="evidence" value="ECO:0007669"/>
    <property type="project" value="UniProtKB-UniRule"/>
</dbReference>
<keyword evidence="4 6" id="KW-0482">Metalloprotease</keyword>
<keyword evidence="1" id="KW-0245">EGF-like domain</keyword>
<keyword evidence="3 6" id="KW-0862">Zinc</keyword>
<evidence type="ECO:0000256" key="3">
    <source>
        <dbReference type="ARBA" id="ARBA00022833"/>
    </source>
</evidence>
<keyword evidence="5" id="KW-1015">Disulfide bond</keyword>
<keyword evidence="9" id="KW-1185">Reference proteome</keyword>
<dbReference type="Gene3D" id="3.40.390.10">
    <property type="entry name" value="Collagenase (Catalytic Domain)"/>
    <property type="match status" value="1"/>
</dbReference>
<dbReference type="PANTHER" id="PTHR10127">
    <property type="entry name" value="DISCOIDIN, CUB, EGF, LAMININ , AND ZINC METALLOPROTEASE DOMAIN CONTAINING"/>
    <property type="match status" value="1"/>
</dbReference>
<dbReference type="AlphaFoldDB" id="A0A2A6BXR0"/>
<dbReference type="GO" id="GO:0006508">
    <property type="term" value="P:proteolysis"/>
    <property type="evidence" value="ECO:0007669"/>
    <property type="project" value="UniProtKB-KW"/>
</dbReference>
<dbReference type="InterPro" id="IPR024079">
    <property type="entry name" value="MetalloPept_cat_dom_sf"/>
</dbReference>
<dbReference type="PROSITE" id="PS00022">
    <property type="entry name" value="EGF_1"/>
    <property type="match status" value="1"/>
</dbReference>
<dbReference type="PRINTS" id="PR00480">
    <property type="entry name" value="ASTACIN"/>
</dbReference>
<dbReference type="GO" id="GO:0004222">
    <property type="term" value="F:metalloendopeptidase activity"/>
    <property type="evidence" value="ECO:0000318"/>
    <property type="project" value="GO_Central"/>
</dbReference>
<dbReference type="EnsemblMetazoa" id="PPA05955.1">
    <property type="protein sequence ID" value="PPA05955.1"/>
    <property type="gene ID" value="WBGene00095509"/>
</dbReference>
<feature type="binding site" evidence="6">
    <location>
        <position position="246"/>
    </location>
    <ligand>
        <name>Zn(2+)</name>
        <dbReference type="ChEBI" id="CHEBI:29105"/>
        <note>catalytic</note>
    </ligand>
</feature>
<dbReference type="SUPFAM" id="SSF55486">
    <property type="entry name" value="Metalloproteases ('zincins'), catalytic domain"/>
    <property type="match status" value="1"/>
</dbReference>
<dbReference type="InterPro" id="IPR001506">
    <property type="entry name" value="Peptidase_M12A"/>
</dbReference>
<keyword evidence="6 7" id="KW-0378">Hydrolase</keyword>
<dbReference type="Pfam" id="PF01400">
    <property type="entry name" value="Astacin"/>
    <property type="match status" value="1"/>
</dbReference>
<evidence type="ECO:0000256" key="5">
    <source>
        <dbReference type="ARBA" id="ARBA00023157"/>
    </source>
</evidence>
<sequence length="501" mass="56517">MESSIKEWKLDATSLHSLDFPSRPVMLSLLILFLLSTPIIGSPLGDYEKELNKEGLNVENIHKLLKEESKEVEEEFGNEETKAEIEKLRSLYASSCPVNGTLRPVKTELEINGELAKDLFEGDIVLTPEQWKVALDKDPENPMQRRQALSQSIQLWQPMGAPVIPYTFEPGFPVDKKQIILDSQRFWEQRTCVRFRPATSADRAVVSYNHNSAGCSSSVGMSGTKQTINLAPGCFSVTVVAHELSHAFGTLHVQSRSDRDNYIIVDTANIQKGTEHNFMRDPPYYGTLSTYGIPYEIGSMQHYYEKAFSIDTNRPTIYTKPAYSQYQYSMEAPRATFYDTLLINKMYKCTDKCQNRLACQNNGVQDGADCNKCFCPRGWSGQLCDRRPADAQIVNLSGSQNLRVEIGDGVDRGFREKLYIIQAPAGKRIEATVTRVGDYQWSMCRSIGMEIVASKDTRVAGFRFCANSRIKPIVTDSNTMLVWVYVDNAYKFNADISLRIG</sequence>
<feature type="binding site" evidence="6">
    <location>
        <position position="242"/>
    </location>
    <ligand>
        <name>Zn(2+)</name>
        <dbReference type="ChEBI" id="CHEBI:29105"/>
        <note>catalytic</note>
    </ligand>
</feature>
<dbReference type="FunFam" id="3.40.390.10:FF:000057">
    <property type="entry name" value="Zinc metalloproteinase"/>
    <property type="match status" value="1"/>
</dbReference>
<dbReference type="SUPFAM" id="SSF49854">
    <property type="entry name" value="Spermadhesin, CUB domain"/>
    <property type="match status" value="1"/>
</dbReference>
<comment type="caution">
    <text evidence="6">Lacks conserved residue(s) required for the propagation of feature annotation.</text>
</comment>
<evidence type="ECO:0000256" key="4">
    <source>
        <dbReference type="ARBA" id="ARBA00023049"/>
    </source>
</evidence>
<dbReference type="EC" id="3.4.24.-" evidence="7"/>
<evidence type="ECO:0000256" key="1">
    <source>
        <dbReference type="ARBA" id="ARBA00022536"/>
    </source>
</evidence>
<keyword evidence="2 6" id="KW-0479">Metal-binding</keyword>
<protein>
    <recommendedName>
        <fullName evidence="7">Metalloendopeptidase</fullName>
        <ecNumber evidence="7">3.4.24.-</ecNumber>
    </recommendedName>
</protein>
<evidence type="ECO:0000256" key="2">
    <source>
        <dbReference type="ARBA" id="ARBA00022723"/>
    </source>
</evidence>
<dbReference type="PROSITE" id="PS01186">
    <property type="entry name" value="EGF_2"/>
    <property type="match status" value="1"/>
</dbReference>
<dbReference type="InterPro" id="IPR006026">
    <property type="entry name" value="Peptidase_Metallo"/>
</dbReference>
<dbReference type="Proteomes" id="UP000005239">
    <property type="component" value="Unassembled WGS sequence"/>
</dbReference>
<name>A0A2A6BXR0_PRIPA</name>
<dbReference type="OrthoDB" id="291007at2759"/>
<evidence type="ECO:0000313" key="8">
    <source>
        <dbReference type="EnsemblMetazoa" id="PPA05955.1"/>
    </source>
</evidence>